<evidence type="ECO:0000256" key="1">
    <source>
        <dbReference type="SAM" id="MobiDB-lite"/>
    </source>
</evidence>
<dbReference type="Proteomes" id="UP000734854">
    <property type="component" value="Unassembled WGS sequence"/>
</dbReference>
<protein>
    <submittedName>
        <fullName evidence="2">Uncharacterized protein</fullName>
    </submittedName>
</protein>
<feature type="compositionally biased region" description="Basic and acidic residues" evidence="1">
    <location>
        <begin position="75"/>
        <end position="103"/>
    </location>
</feature>
<comment type="caution">
    <text evidence="2">The sequence shown here is derived from an EMBL/GenBank/DDBJ whole genome shotgun (WGS) entry which is preliminary data.</text>
</comment>
<name>A0A8J5M920_ZINOF</name>
<organism evidence="2 3">
    <name type="scientific">Zingiber officinale</name>
    <name type="common">Ginger</name>
    <name type="synonym">Amomum zingiber</name>
    <dbReference type="NCBI Taxonomy" id="94328"/>
    <lineage>
        <taxon>Eukaryota</taxon>
        <taxon>Viridiplantae</taxon>
        <taxon>Streptophyta</taxon>
        <taxon>Embryophyta</taxon>
        <taxon>Tracheophyta</taxon>
        <taxon>Spermatophyta</taxon>
        <taxon>Magnoliopsida</taxon>
        <taxon>Liliopsida</taxon>
        <taxon>Zingiberales</taxon>
        <taxon>Zingiberaceae</taxon>
        <taxon>Zingiber</taxon>
    </lineage>
</organism>
<dbReference type="EMBL" id="JACMSC010000001">
    <property type="protein sequence ID" value="KAG6536792.1"/>
    <property type="molecule type" value="Genomic_DNA"/>
</dbReference>
<dbReference type="AlphaFoldDB" id="A0A8J5M920"/>
<keyword evidence="3" id="KW-1185">Reference proteome</keyword>
<accession>A0A8J5M920</accession>
<sequence>MATPARRSPAPRCQAAGLRKLSENVHPNFLISTPRRRPPSKPPAANPDKRIELSPKSSAFVTPKKKSFLTPQKPLEPKKCPEEGGRRRNAERSTDRDVDEKGSEGSSKANAMRRLILEEAMSSLPAHGAGRVMYLVKTFERLLSIHREAEGRRGGREDTIKVKNWALPGMDLRLKVKASGFSLSPVPCSEECLTGDYPEGGSAEDSRQMDRYSAYLVTNIMDMVARYDLFQMTCILGNIEQRGRYKEEQFIKKVKEMLMEEEKQRIPIAQGLPWTRKNLRCAYK</sequence>
<proteinExistence type="predicted"/>
<evidence type="ECO:0000313" key="3">
    <source>
        <dbReference type="Proteomes" id="UP000734854"/>
    </source>
</evidence>
<feature type="region of interest" description="Disordered" evidence="1">
    <location>
        <begin position="1"/>
        <end position="110"/>
    </location>
</feature>
<reference evidence="2 3" key="1">
    <citation type="submission" date="2020-08" db="EMBL/GenBank/DDBJ databases">
        <title>Plant Genome Project.</title>
        <authorList>
            <person name="Zhang R.-G."/>
        </authorList>
    </citation>
    <scope>NUCLEOTIDE SEQUENCE [LARGE SCALE GENOMIC DNA]</scope>
    <source>
        <tissue evidence="2">Rhizome</tissue>
    </source>
</reference>
<gene>
    <name evidence="2" type="ORF">ZIOFF_001861</name>
</gene>
<evidence type="ECO:0000313" key="2">
    <source>
        <dbReference type="EMBL" id="KAG6536792.1"/>
    </source>
</evidence>